<dbReference type="SUPFAM" id="SSF88723">
    <property type="entry name" value="PIN domain-like"/>
    <property type="match status" value="1"/>
</dbReference>
<evidence type="ECO:0000256" key="2">
    <source>
        <dbReference type="ARBA" id="ARBA00022649"/>
    </source>
</evidence>
<dbReference type="InterPro" id="IPR050556">
    <property type="entry name" value="Type_II_TA_system_RNase"/>
</dbReference>
<evidence type="ECO:0000256" key="8">
    <source>
        <dbReference type="HAMAP-Rule" id="MF_00265"/>
    </source>
</evidence>
<comment type="function">
    <text evidence="8">Toxic component of a toxin-antitoxin (TA) system. An RNase.</text>
</comment>
<evidence type="ECO:0000256" key="1">
    <source>
        <dbReference type="ARBA" id="ARBA00001946"/>
    </source>
</evidence>
<dbReference type="EMBL" id="BAAAQK010000002">
    <property type="protein sequence ID" value="GAA1829665.1"/>
    <property type="molecule type" value="Genomic_DNA"/>
</dbReference>
<accession>A0ABN2MJM6</accession>
<keyword evidence="5 8" id="KW-0378">Hydrolase</keyword>
<dbReference type="InterPro" id="IPR002716">
    <property type="entry name" value="PIN_dom"/>
</dbReference>
<dbReference type="InterPro" id="IPR029060">
    <property type="entry name" value="PIN-like_dom_sf"/>
</dbReference>
<dbReference type="PANTHER" id="PTHR33653:SF1">
    <property type="entry name" value="RIBONUCLEASE VAPC2"/>
    <property type="match status" value="1"/>
</dbReference>
<keyword evidence="8" id="KW-0800">Toxin</keyword>
<organism evidence="10 11">
    <name type="scientific">Pseudonocardia ailaonensis</name>
    <dbReference type="NCBI Taxonomy" id="367279"/>
    <lineage>
        <taxon>Bacteria</taxon>
        <taxon>Bacillati</taxon>
        <taxon>Actinomycetota</taxon>
        <taxon>Actinomycetes</taxon>
        <taxon>Pseudonocardiales</taxon>
        <taxon>Pseudonocardiaceae</taxon>
        <taxon>Pseudonocardia</taxon>
    </lineage>
</organism>
<proteinExistence type="inferred from homology"/>
<dbReference type="InterPro" id="IPR022907">
    <property type="entry name" value="VapC_family"/>
</dbReference>
<keyword evidence="6 8" id="KW-0460">Magnesium</keyword>
<comment type="cofactor">
    <cofactor evidence="1 8">
        <name>Mg(2+)</name>
        <dbReference type="ChEBI" id="CHEBI:18420"/>
    </cofactor>
</comment>
<dbReference type="EC" id="3.1.-.-" evidence="8"/>
<dbReference type="Proteomes" id="UP001500449">
    <property type="component" value="Unassembled WGS sequence"/>
</dbReference>
<keyword evidence="2 8" id="KW-1277">Toxin-antitoxin system</keyword>
<evidence type="ECO:0000256" key="5">
    <source>
        <dbReference type="ARBA" id="ARBA00022801"/>
    </source>
</evidence>
<feature type="binding site" evidence="8">
    <location>
        <position position="6"/>
    </location>
    <ligand>
        <name>Mg(2+)</name>
        <dbReference type="ChEBI" id="CHEBI:18420"/>
    </ligand>
</feature>
<keyword evidence="11" id="KW-1185">Reference proteome</keyword>
<dbReference type="Gene3D" id="3.40.50.1010">
    <property type="entry name" value="5'-nuclease"/>
    <property type="match status" value="1"/>
</dbReference>
<evidence type="ECO:0000313" key="11">
    <source>
        <dbReference type="Proteomes" id="UP001500449"/>
    </source>
</evidence>
<protein>
    <recommendedName>
        <fullName evidence="8">Ribonuclease VapC</fullName>
        <shortName evidence="8">RNase VapC</shortName>
        <ecNumber evidence="8">3.1.-.-</ecNumber>
    </recommendedName>
    <alternativeName>
        <fullName evidence="8">Toxin VapC</fullName>
    </alternativeName>
</protein>
<gene>
    <name evidence="8" type="primary">vapC</name>
    <name evidence="10" type="ORF">GCM10009836_04450</name>
</gene>
<name>A0ABN2MJM6_9PSEU</name>
<feature type="binding site" evidence="8">
    <location>
        <position position="95"/>
    </location>
    <ligand>
        <name>Mg(2+)</name>
        <dbReference type="ChEBI" id="CHEBI:18420"/>
    </ligand>
</feature>
<evidence type="ECO:0000256" key="7">
    <source>
        <dbReference type="ARBA" id="ARBA00038093"/>
    </source>
</evidence>
<evidence type="ECO:0000256" key="3">
    <source>
        <dbReference type="ARBA" id="ARBA00022722"/>
    </source>
</evidence>
<feature type="domain" description="PIN" evidence="9">
    <location>
        <begin position="3"/>
        <end position="118"/>
    </location>
</feature>
<dbReference type="RefSeq" id="WP_344411818.1">
    <property type="nucleotide sequence ID" value="NZ_BAAAQK010000002.1"/>
</dbReference>
<dbReference type="PANTHER" id="PTHR33653">
    <property type="entry name" value="RIBONUCLEASE VAPC2"/>
    <property type="match status" value="1"/>
</dbReference>
<dbReference type="Pfam" id="PF01850">
    <property type="entry name" value="PIN"/>
    <property type="match status" value="1"/>
</dbReference>
<keyword evidence="4 8" id="KW-0479">Metal-binding</keyword>
<comment type="caution">
    <text evidence="10">The sequence shown here is derived from an EMBL/GenBank/DDBJ whole genome shotgun (WGS) entry which is preliminary data.</text>
</comment>
<evidence type="ECO:0000256" key="6">
    <source>
        <dbReference type="ARBA" id="ARBA00022842"/>
    </source>
</evidence>
<reference evidence="10 11" key="1">
    <citation type="journal article" date="2019" name="Int. J. Syst. Evol. Microbiol.">
        <title>The Global Catalogue of Microorganisms (GCM) 10K type strain sequencing project: providing services to taxonomists for standard genome sequencing and annotation.</title>
        <authorList>
            <consortium name="The Broad Institute Genomics Platform"/>
            <consortium name="The Broad Institute Genome Sequencing Center for Infectious Disease"/>
            <person name="Wu L."/>
            <person name="Ma J."/>
        </authorList>
    </citation>
    <scope>NUCLEOTIDE SEQUENCE [LARGE SCALE GENOMIC DNA]</scope>
    <source>
        <strain evidence="10 11">JCM 16009</strain>
    </source>
</reference>
<keyword evidence="3 8" id="KW-0540">Nuclease</keyword>
<evidence type="ECO:0000313" key="10">
    <source>
        <dbReference type="EMBL" id="GAA1829665.1"/>
    </source>
</evidence>
<comment type="similarity">
    <text evidence="7 8">Belongs to the PINc/VapC protein family.</text>
</comment>
<sequence length="132" mass="14480">MPVLFDTSVLIDGEGLDLSSVEAEVILISAISIGELAYGLGRGTPDEQRVRVTRFRRLVEGYEILPFNVEEAKLYGVLSDLLRAAGRNPRPRRLDLQIAATAAVARVPIVTANPRDFEGLERLVEVVPVSRP</sequence>
<dbReference type="CDD" id="cd18732">
    <property type="entry name" value="PIN_MtVapC4-C5_like"/>
    <property type="match status" value="1"/>
</dbReference>
<dbReference type="HAMAP" id="MF_00265">
    <property type="entry name" value="VapC_Nob1"/>
    <property type="match status" value="1"/>
</dbReference>
<evidence type="ECO:0000259" key="9">
    <source>
        <dbReference type="Pfam" id="PF01850"/>
    </source>
</evidence>
<evidence type="ECO:0000256" key="4">
    <source>
        <dbReference type="ARBA" id="ARBA00022723"/>
    </source>
</evidence>